<sequence length="688" mass="74256">MTDSHDGFRDLSGIGDMFKSCVAHMKGGFPAWEEFVTRGIKFQKHFEQTISSFNGFIDSLYKISELAHNTKGGTYEIGTGLINLAMWHRGQEMKLKEMNTALMTKLLGPLQVKVEEWKKTTGALEREHDKELQKSIKDIKDAAKNAMKTGKSLETKMKKGKQGIGEDDYTSPATGALSPLIVERITGKCACPMSETDRHLKETEDREKRNLNRVLLEERSWFCGFVNAFTRVLDVGTGMLVDLERLQAILKDLSTEVSHPAILPETTREILETWTIPASPATLHKKMSTAPSMISVSSGSSGDSGGPVISGPIMTGSSTHSGSPVGTIPIQQPQPPTPPNPAPPPPPGAPPLPGLSGRDSVGFPPPPPPLMNVPHPPPAPPTSVPSSMMAHLPSPRPPPPSTAPPPSSHPFPSHAIPQQHAISRAQTLPRNFANYRGASLDTGLGMSTAPKKPVPVPNMQMNHYMPPPQGGGVPYNANGDYIQNRSLPPVPPGEDPYLPMNSVPVSRGSLVSATLPRSTDSFPSSQLFTHIEESVEPPSSLQEQLVSRLRGRSQSIQARTALSAQPDNVYSMPSEPVRASNSVSGKMMMMTGPPPVSSKPHRPPAVALKPSRASNGHGGSPVHSFMQSPAFSQSLDGWPAPPPFHQPPSSSADLELDPEEDNMFARALRERKLRSVQTNDRSDPLVGR</sequence>
<dbReference type="PANTHER" id="PTHR15708">
    <property type="entry name" value="ACTIN BUNDLING/MISSING IN METASTASIS-RELATED"/>
    <property type="match status" value="1"/>
</dbReference>
<keyword evidence="4" id="KW-1185">Reference proteome</keyword>
<dbReference type="GO" id="GO:0003779">
    <property type="term" value="F:actin binding"/>
    <property type="evidence" value="ECO:0007669"/>
    <property type="project" value="InterPro"/>
</dbReference>
<dbReference type="AlphaFoldDB" id="A0AA35W6K4"/>
<dbReference type="InterPro" id="IPR030127">
    <property type="entry name" value="MTSS1/MTSS2"/>
</dbReference>
<dbReference type="InterPro" id="IPR013606">
    <property type="entry name" value="I-BAR_dom"/>
</dbReference>
<dbReference type="GO" id="GO:0009898">
    <property type="term" value="C:cytoplasmic side of plasma membrane"/>
    <property type="evidence" value="ECO:0007669"/>
    <property type="project" value="TreeGrafter"/>
</dbReference>
<feature type="compositionally biased region" description="Pro residues" evidence="1">
    <location>
        <begin position="332"/>
        <end position="353"/>
    </location>
</feature>
<feature type="compositionally biased region" description="Polar residues" evidence="1">
    <location>
        <begin position="625"/>
        <end position="635"/>
    </location>
</feature>
<dbReference type="GO" id="GO:0015629">
    <property type="term" value="C:actin cytoskeleton"/>
    <property type="evidence" value="ECO:0007669"/>
    <property type="project" value="TreeGrafter"/>
</dbReference>
<gene>
    <name evidence="3" type="ORF">GBAR_LOCUS6236</name>
</gene>
<organism evidence="3 4">
    <name type="scientific">Geodia barretti</name>
    <name type="common">Barrett's horny sponge</name>
    <dbReference type="NCBI Taxonomy" id="519541"/>
    <lineage>
        <taxon>Eukaryota</taxon>
        <taxon>Metazoa</taxon>
        <taxon>Porifera</taxon>
        <taxon>Demospongiae</taxon>
        <taxon>Heteroscleromorpha</taxon>
        <taxon>Tetractinellida</taxon>
        <taxon>Astrophorina</taxon>
        <taxon>Geodiidae</taxon>
        <taxon>Geodia</taxon>
    </lineage>
</organism>
<dbReference type="GO" id="GO:0007009">
    <property type="term" value="P:plasma membrane organization"/>
    <property type="evidence" value="ECO:0007669"/>
    <property type="project" value="InterPro"/>
</dbReference>
<feature type="compositionally biased region" description="Polar residues" evidence="1">
    <location>
        <begin position="315"/>
        <end position="324"/>
    </location>
</feature>
<protein>
    <submittedName>
        <fullName evidence="3">Protein MTSS 1</fullName>
    </submittedName>
</protein>
<feature type="compositionally biased region" description="Pro residues" evidence="1">
    <location>
        <begin position="363"/>
        <end position="383"/>
    </location>
</feature>
<dbReference type="GO" id="GO:0005543">
    <property type="term" value="F:phospholipid binding"/>
    <property type="evidence" value="ECO:0007669"/>
    <property type="project" value="TreeGrafter"/>
</dbReference>
<dbReference type="SUPFAM" id="SSF103657">
    <property type="entry name" value="BAR/IMD domain-like"/>
    <property type="match status" value="1"/>
</dbReference>
<evidence type="ECO:0000313" key="4">
    <source>
        <dbReference type="Proteomes" id="UP001174909"/>
    </source>
</evidence>
<dbReference type="Proteomes" id="UP001174909">
    <property type="component" value="Unassembled WGS sequence"/>
</dbReference>
<feature type="compositionally biased region" description="Pro residues" evidence="1">
    <location>
        <begin position="394"/>
        <end position="409"/>
    </location>
</feature>
<reference evidence="3" key="1">
    <citation type="submission" date="2023-03" db="EMBL/GenBank/DDBJ databases">
        <authorList>
            <person name="Steffen K."/>
            <person name="Cardenas P."/>
        </authorList>
    </citation>
    <scope>NUCLEOTIDE SEQUENCE</scope>
</reference>
<evidence type="ECO:0000259" key="2">
    <source>
        <dbReference type="Pfam" id="PF08397"/>
    </source>
</evidence>
<dbReference type="Pfam" id="PF08397">
    <property type="entry name" value="IMD"/>
    <property type="match status" value="1"/>
</dbReference>
<name>A0AA35W6K4_GEOBA</name>
<proteinExistence type="predicted"/>
<dbReference type="EMBL" id="CASHTH010000934">
    <property type="protein sequence ID" value="CAI8009234.1"/>
    <property type="molecule type" value="Genomic_DNA"/>
</dbReference>
<feature type="compositionally biased region" description="Polar residues" evidence="1">
    <location>
        <begin position="559"/>
        <end position="568"/>
    </location>
</feature>
<feature type="region of interest" description="Disordered" evidence="1">
    <location>
        <begin position="292"/>
        <end position="415"/>
    </location>
</feature>
<comment type="caution">
    <text evidence="3">The sequence shown here is derived from an EMBL/GenBank/DDBJ whole genome shotgun (WGS) entry which is preliminary data.</text>
</comment>
<feature type="domain" description="IMD" evidence="2">
    <location>
        <begin position="18"/>
        <end position="164"/>
    </location>
</feature>
<evidence type="ECO:0000256" key="1">
    <source>
        <dbReference type="SAM" id="MobiDB-lite"/>
    </source>
</evidence>
<feature type="compositionally biased region" description="Low complexity" evidence="1">
    <location>
        <begin position="384"/>
        <end position="393"/>
    </location>
</feature>
<dbReference type="InterPro" id="IPR027267">
    <property type="entry name" value="AH/BAR_dom_sf"/>
</dbReference>
<feature type="region of interest" description="Disordered" evidence="1">
    <location>
        <begin position="559"/>
        <end position="663"/>
    </location>
</feature>
<dbReference type="PANTHER" id="PTHR15708:SF4">
    <property type="entry name" value="FI21477P1-RELATED"/>
    <property type="match status" value="1"/>
</dbReference>
<dbReference type="Gene3D" id="1.20.1270.60">
    <property type="entry name" value="Arfaptin homology (AH) domain/BAR domain"/>
    <property type="match status" value="1"/>
</dbReference>
<dbReference type="GO" id="GO:0030031">
    <property type="term" value="P:cell projection assembly"/>
    <property type="evidence" value="ECO:0007669"/>
    <property type="project" value="TreeGrafter"/>
</dbReference>
<feature type="compositionally biased region" description="Low complexity" evidence="1">
    <location>
        <begin position="292"/>
        <end position="313"/>
    </location>
</feature>
<accession>A0AA35W6K4</accession>
<evidence type="ECO:0000313" key="3">
    <source>
        <dbReference type="EMBL" id="CAI8009234.1"/>
    </source>
</evidence>